<dbReference type="AlphaFoldDB" id="A0A1B8GAH6"/>
<gene>
    <name evidence="1" type="ORF">VE01_09108</name>
</gene>
<dbReference type="OrthoDB" id="3439491at2759"/>
<dbReference type="EMBL" id="KV460261">
    <property type="protein sequence ID" value="OBT92830.1"/>
    <property type="molecule type" value="Genomic_DNA"/>
</dbReference>
<evidence type="ECO:0000313" key="1">
    <source>
        <dbReference type="EMBL" id="OBT92830.1"/>
    </source>
</evidence>
<dbReference type="RefSeq" id="XP_018126563.1">
    <property type="nucleotide sequence ID" value="XM_018278524.1"/>
</dbReference>
<dbReference type="Proteomes" id="UP000091956">
    <property type="component" value="Unassembled WGS sequence"/>
</dbReference>
<accession>A0A1B8GAH6</accession>
<evidence type="ECO:0000313" key="2">
    <source>
        <dbReference type="Proteomes" id="UP000091956"/>
    </source>
</evidence>
<dbReference type="GeneID" id="28842494"/>
<keyword evidence="2" id="KW-1185">Reference proteome</keyword>
<proteinExistence type="predicted"/>
<organism evidence="1 2">
    <name type="scientific">Pseudogymnoascus verrucosus</name>
    <dbReference type="NCBI Taxonomy" id="342668"/>
    <lineage>
        <taxon>Eukaryota</taxon>
        <taxon>Fungi</taxon>
        <taxon>Dikarya</taxon>
        <taxon>Ascomycota</taxon>
        <taxon>Pezizomycotina</taxon>
        <taxon>Leotiomycetes</taxon>
        <taxon>Thelebolales</taxon>
        <taxon>Thelebolaceae</taxon>
        <taxon>Pseudogymnoascus</taxon>
    </lineage>
</organism>
<reference evidence="1 2" key="1">
    <citation type="submission" date="2016-03" db="EMBL/GenBank/DDBJ databases">
        <title>Comparative genomics of Pseudogymnoascus destructans, the fungus causing white-nose syndrome of bats.</title>
        <authorList>
            <person name="Palmer J.M."/>
            <person name="Drees K.P."/>
            <person name="Foster J.T."/>
            <person name="Lindner D.L."/>
        </authorList>
    </citation>
    <scope>NUCLEOTIDE SEQUENCE [LARGE SCALE GENOMIC DNA]</scope>
    <source>
        <strain evidence="1 2">UAMH 10579</strain>
    </source>
</reference>
<protein>
    <submittedName>
        <fullName evidence="1">Uncharacterized protein</fullName>
    </submittedName>
</protein>
<sequence>MDHGNETHQMLGCHPSEFIKFVIEERPKILWRHLVKEDGYIDDDDNYNKEFAEGVLLRRERFMGDDESGKQIVKEAREIYYGENTFSVESHCLRVFLIRDTRADGKPMAVEPFVSGLLLCADSRHIKHG</sequence>
<name>A0A1B8GAH6_9PEZI</name>
<reference evidence="2" key="2">
    <citation type="journal article" date="2018" name="Nat. Commun.">
        <title>Extreme sensitivity to ultraviolet light in the fungal pathogen causing white-nose syndrome of bats.</title>
        <authorList>
            <person name="Palmer J.M."/>
            <person name="Drees K.P."/>
            <person name="Foster J.T."/>
            <person name="Lindner D.L."/>
        </authorList>
    </citation>
    <scope>NUCLEOTIDE SEQUENCE [LARGE SCALE GENOMIC DNA]</scope>
    <source>
        <strain evidence="2">UAMH 10579</strain>
    </source>
</reference>